<dbReference type="AlphaFoldDB" id="A0AAP2GQN6"/>
<dbReference type="GO" id="GO:0016787">
    <property type="term" value="F:hydrolase activity"/>
    <property type="evidence" value="ECO:0007669"/>
    <property type="project" value="InterPro"/>
</dbReference>
<evidence type="ECO:0000259" key="1">
    <source>
        <dbReference type="Pfam" id="PF00149"/>
    </source>
</evidence>
<dbReference type="EMBL" id="JAHESF010000017">
    <property type="protein sequence ID" value="MBT1698722.1"/>
    <property type="molecule type" value="Genomic_DNA"/>
</dbReference>
<dbReference type="InterPro" id="IPR002372">
    <property type="entry name" value="PQQ_rpt_dom"/>
</dbReference>
<dbReference type="RefSeq" id="WP_254165418.1">
    <property type="nucleotide sequence ID" value="NZ_JAHESF010000017.1"/>
</dbReference>
<dbReference type="InterPro" id="IPR004843">
    <property type="entry name" value="Calcineurin-like_PHP"/>
</dbReference>
<dbReference type="InterPro" id="IPR015943">
    <property type="entry name" value="WD40/YVTN_repeat-like_dom_sf"/>
</dbReference>
<sequence>MKKLFLFVLVLAVFGEAYPQIKPFRFAFISDTHISAPGGPPDADLRRTVRDINAMNDIAFAVLTGDITELGTDQELKLAHLILDSLDVPYYIIPGNHDTGWSESGGLSFTRFFGNDKFVFDHNGIRFFGCASGPYVRMSDGHVPRSAILWMDSVLNVTPKNMPLVFLNHYPIDEGLDNWYEVTDRLRGYNVIAILCGHGHRNKAMDFEGCPATMGRSNLRAKAAIGGYNLVDVTADSLIFAERKPGQETLPSWRSIAVSKTPYQPDEIFPRPKYDINKQYPQVKAKWVFASDANVISTPDVTNGLVIFGNQNGTVQALSITDGSKKWAVETGSPIFSSPASDGKNLVLGSTDGNVYCLDPLNGTIRWKYKTGAAVLGSPLISKGVVYIGGSDGHFRSIDLKTGKERWNFTGLEGPVVSTPLLYKDMIIFGAWDRHLYALNRKDGQLRWKWNNGSSVRNYSPASCIPVADKGIVYVVAPDRYVTAIEATDGKTLWRSKEGGVRESLGMSADGKLIYGKSMQDTIVAYVAGREKQRAAWKMHCGFGYEHVPSMLVERDHQVFFGTRSGVVYAIDPRQQKTLWAYKLDNSMVNTVKVLSTKQVVASTMDGKVVLLEVEEVSSKE</sequence>
<dbReference type="PANTHER" id="PTHR34512:SF30">
    <property type="entry name" value="OUTER MEMBRANE PROTEIN ASSEMBLY FACTOR BAMB"/>
    <property type="match status" value="1"/>
</dbReference>
<feature type="domain" description="Pyrrolo-quinoline quinone repeat" evidence="2">
    <location>
        <begin position="286"/>
        <end position="333"/>
    </location>
</feature>
<evidence type="ECO:0000259" key="2">
    <source>
        <dbReference type="Pfam" id="PF13360"/>
    </source>
</evidence>
<evidence type="ECO:0000313" key="4">
    <source>
        <dbReference type="Proteomes" id="UP001319200"/>
    </source>
</evidence>
<dbReference type="Gene3D" id="2.130.10.10">
    <property type="entry name" value="YVTN repeat-like/Quinoprotein amine dehydrogenase"/>
    <property type="match status" value="1"/>
</dbReference>
<dbReference type="Gene3D" id="3.60.21.10">
    <property type="match status" value="1"/>
</dbReference>
<dbReference type="Pfam" id="PF13360">
    <property type="entry name" value="PQQ_2"/>
    <property type="match status" value="2"/>
</dbReference>
<gene>
    <name evidence="3" type="ORF">KK083_17650</name>
</gene>
<evidence type="ECO:0000313" key="3">
    <source>
        <dbReference type="EMBL" id="MBT1698722.1"/>
    </source>
</evidence>
<dbReference type="InterPro" id="IPR011047">
    <property type="entry name" value="Quinoprotein_ADH-like_sf"/>
</dbReference>
<proteinExistence type="predicted"/>
<comment type="caution">
    <text evidence="3">The sequence shown here is derived from an EMBL/GenBank/DDBJ whole genome shotgun (WGS) entry which is preliminary data.</text>
</comment>
<keyword evidence="4" id="KW-1185">Reference proteome</keyword>
<dbReference type="Pfam" id="PF00149">
    <property type="entry name" value="Metallophos"/>
    <property type="match status" value="1"/>
</dbReference>
<accession>A0AAP2GQN6</accession>
<feature type="domain" description="Pyrrolo-quinoline quinone repeat" evidence="2">
    <location>
        <begin position="338"/>
        <end position="526"/>
    </location>
</feature>
<dbReference type="Proteomes" id="UP001319200">
    <property type="component" value="Unassembled WGS sequence"/>
</dbReference>
<protein>
    <submittedName>
        <fullName evidence="3">PQQ-binding-like beta-propeller repeat protein</fullName>
    </submittedName>
</protein>
<dbReference type="SUPFAM" id="SSF50998">
    <property type="entry name" value="Quinoprotein alcohol dehydrogenase-like"/>
    <property type="match status" value="2"/>
</dbReference>
<dbReference type="InterPro" id="IPR029052">
    <property type="entry name" value="Metallo-depent_PP-like"/>
</dbReference>
<dbReference type="SUPFAM" id="SSF56300">
    <property type="entry name" value="Metallo-dependent phosphatases"/>
    <property type="match status" value="1"/>
</dbReference>
<name>A0AAP2GQN6_9BACT</name>
<dbReference type="InterPro" id="IPR018391">
    <property type="entry name" value="PQQ_b-propeller_rpt"/>
</dbReference>
<feature type="domain" description="Calcineurin-like phosphoesterase" evidence="1">
    <location>
        <begin position="24"/>
        <end position="201"/>
    </location>
</feature>
<reference evidence="3 4" key="1">
    <citation type="submission" date="2021-05" db="EMBL/GenBank/DDBJ databases">
        <title>A Polyphasic approach of four new species of the genus Ohtaekwangia: Ohtaekwangia histidinii sp. nov., Ohtaekwangia cretensis sp. nov., Ohtaekwangia indiensis sp. nov., Ohtaekwangia reichenbachii sp. nov. from diverse environment.</title>
        <authorList>
            <person name="Octaviana S."/>
        </authorList>
    </citation>
    <scope>NUCLEOTIDE SEQUENCE [LARGE SCALE GENOMIC DNA]</scope>
    <source>
        <strain evidence="3 4">PWU4</strain>
    </source>
</reference>
<dbReference type="PANTHER" id="PTHR34512">
    <property type="entry name" value="CELL SURFACE PROTEIN"/>
    <property type="match status" value="1"/>
</dbReference>
<organism evidence="3 4">
    <name type="scientific">Chryseosolibacter histidini</name>
    <dbReference type="NCBI Taxonomy" id="2782349"/>
    <lineage>
        <taxon>Bacteria</taxon>
        <taxon>Pseudomonadati</taxon>
        <taxon>Bacteroidota</taxon>
        <taxon>Cytophagia</taxon>
        <taxon>Cytophagales</taxon>
        <taxon>Chryseotaleaceae</taxon>
        <taxon>Chryseosolibacter</taxon>
    </lineage>
</organism>
<dbReference type="SMART" id="SM00564">
    <property type="entry name" value="PQQ"/>
    <property type="match status" value="6"/>
</dbReference>